<gene>
    <name evidence="2" type="ORF">HPP92_022985</name>
    <name evidence="1" type="ORF">HPP92_023250</name>
</gene>
<keyword evidence="3" id="KW-1185">Reference proteome</keyword>
<evidence type="ECO:0000313" key="1">
    <source>
        <dbReference type="EMBL" id="KAG0458093.1"/>
    </source>
</evidence>
<protein>
    <submittedName>
        <fullName evidence="1">Uncharacterized protein</fullName>
    </submittedName>
</protein>
<dbReference type="AlphaFoldDB" id="A0A835UEA6"/>
<evidence type="ECO:0000313" key="4">
    <source>
        <dbReference type="Proteomes" id="UP000639772"/>
    </source>
</evidence>
<name>A0A835UEA6_VANPL</name>
<accession>A0A835UEA6</accession>
<dbReference type="EMBL" id="JADCNM010000012">
    <property type="protein sequence ID" value="KAG0459857.1"/>
    <property type="molecule type" value="Genomic_DNA"/>
</dbReference>
<dbReference type="EMBL" id="JADCNL010000012">
    <property type="protein sequence ID" value="KAG0458093.1"/>
    <property type="molecule type" value="Genomic_DNA"/>
</dbReference>
<sequence length="101" mass="11247">MQAFKLHTKRASHILSQLVMVCYRAECICIMSVPNNIISIKVSLQGISLQMQCIIGRRCSSTISSLTYKKTDKQVGIVQVVQGALVVACQQEEIEHRLVVT</sequence>
<evidence type="ECO:0000313" key="3">
    <source>
        <dbReference type="Proteomes" id="UP000636800"/>
    </source>
</evidence>
<reference evidence="3 4" key="1">
    <citation type="journal article" date="2020" name="Nat. Food">
        <title>A phased Vanilla planifolia genome enables genetic improvement of flavour and production.</title>
        <authorList>
            <person name="Hasing T."/>
            <person name="Tang H."/>
            <person name="Brym M."/>
            <person name="Khazi F."/>
            <person name="Huang T."/>
            <person name="Chambers A.H."/>
        </authorList>
    </citation>
    <scope>NUCLEOTIDE SEQUENCE [LARGE SCALE GENOMIC DNA]</scope>
    <source>
        <tissue evidence="1">Leaf</tissue>
    </source>
</reference>
<proteinExistence type="predicted"/>
<comment type="caution">
    <text evidence="1">The sequence shown here is derived from an EMBL/GenBank/DDBJ whole genome shotgun (WGS) entry which is preliminary data.</text>
</comment>
<evidence type="ECO:0000313" key="2">
    <source>
        <dbReference type="EMBL" id="KAG0459857.1"/>
    </source>
</evidence>
<organism evidence="1 3">
    <name type="scientific">Vanilla planifolia</name>
    <name type="common">Vanilla</name>
    <dbReference type="NCBI Taxonomy" id="51239"/>
    <lineage>
        <taxon>Eukaryota</taxon>
        <taxon>Viridiplantae</taxon>
        <taxon>Streptophyta</taxon>
        <taxon>Embryophyta</taxon>
        <taxon>Tracheophyta</taxon>
        <taxon>Spermatophyta</taxon>
        <taxon>Magnoliopsida</taxon>
        <taxon>Liliopsida</taxon>
        <taxon>Asparagales</taxon>
        <taxon>Orchidaceae</taxon>
        <taxon>Vanilloideae</taxon>
        <taxon>Vanilleae</taxon>
        <taxon>Vanilla</taxon>
    </lineage>
</organism>
<dbReference type="Proteomes" id="UP000639772">
    <property type="component" value="Chromosome 12"/>
</dbReference>
<dbReference type="Proteomes" id="UP000636800">
    <property type="component" value="Chromosome 12"/>
</dbReference>